<feature type="transmembrane region" description="Helical" evidence="1">
    <location>
        <begin position="163"/>
        <end position="179"/>
    </location>
</feature>
<keyword evidence="3" id="KW-1185">Reference proteome</keyword>
<comment type="caution">
    <text evidence="2">The sequence shown here is derived from an EMBL/GenBank/DDBJ whole genome shotgun (WGS) entry which is preliminary data.</text>
</comment>
<evidence type="ECO:0000313" key="3">
    <source>
        <dbReference type="Proteomes" id="UP000192769"/>
    </source>
</evidence>
<feature type="transmembrane region" description="Helical" evidence="1">
    <location>
        <begin position="136"/>
        <end position="157"/>
    </location>
</feature>
<proteinExistence type="predicted"/>
<feature type="transmembrane region" description="Helical" evidence="1">
    <location>
        <begin position="58"/>
        <end position="76"/>
    </location>
</feature>
<accession>A0A1V9DPE2</accession>
<organism evidence="2 3">
    <name type="scientific">Pantoea latae</name>
    <dbReference type="NCBI Taxonomy" id="1964541"/>
    <lineage>
        <taxon>Bacteria</taxon>
        <taxon>Pseudomonadati</taxon>
        <taxon>Pseudomonadota</taxon>
        <taxon>Gammaproteobacteria</taxon>
        <taxon>Enterobacterales</taxon>
        <taxon>Erwiniaceae</taxon>
        <taxon>Pantoea</taxon>
    </lineage>
</organism>
<keyword evidence="1" id="KW-0472">Membrane</keyword>
<sequence>MGVAALRLLNGLSLLMWPFIVLLAATHPQWQWLFWPLSALFALRAWMLRGATTDMGRLGVRLALFGAIFALSAGALRSFHLLLWYPVLVNLLLLMLFAGSLRGPMPLVERIARLREPDLSLQGIAYTRRVTQLWSLFFLCNGGVAVATCLAGNLHWWTLWNGGVSYLLTGLLMAGEWLVRQRIRQET</sequence>
<dbReference type="EMBL" id="MWUE01000004">
    <property type="protein sequence ID" value="OQP35722.1"/>
    <property type="molecule type" value="Genomic_DNA"/>
</dbReference>
<keyword evidence="1" id="KW-0812">Transmembrane</keyword>
<gene>
    <name evidence="2" type="ORF">B2J69_01630</name>
</gene>
<name>A0A1V9DPE2_9GAMM</name>
<evidence type="ECO:0000313" key="2">
    <source>
        <dbReference type="EMBL" id="OQP35722.1"/>
    </source>
</evidence>
<dbReference type="Proteomes" id="UP000192769">
    <property type="component" value="Unassembled WGS sequence"/>
</dbReference>
<feature type="transmembrane region" description="Helical" evidence="1">
    <location>
        <begin position="7"/>
        <end position="26"/>
    </location>
</feature>
<feature type="transmembrane region" description="Helical" evidence="1">
    <location>
        <begin position="82"/>
        <end position="101"/>
    </location>
</feature>
<dbReference type="AlphaFoldDB" id="A0A1V9DPE2"/>
<dbReference type="OrthoDB" id="8537043at2"/>
<reference evidence="2 3" key="1">
    <citation type="submission" date="2017-02" db="EMBL/GenBank/DDBJ databases">
        <title>Whole genome shotgun sequence of Pantoea agglomerans strain AS1 isolated from a cycad, Zamia floridana in Central Florida, USA.</title>
        <authorList>
            <person name="Lata P."/>
            <person name="Govindarajan S."/>
            <person name="Qi F."/>
            <person name="Li J.-L."/>
            <person name="Maurya S.K."/>
            <person name="Sahoo M.K."/>
        </authorList>
    </citation>
    <scope>NUCLEOTIDE SEQUENCE [LARGE SCALE GENOMIC DNA]</scope>
    <source>
        <strain evidence="2 3">AS1</strain>
    </source>
</reference>
<dbReference type="RefSeq" id="WP_081135463.1">
    <property type="nucleotide sequence ID" value="NZ_MWUE01000004.1"/>
</dbReference>
<keyword evidence="1" id="KW-1133">Transmembrane helix</keyword>
<evidence type="ECO:0000256" key="1">
    <source>
        <dbReference type="SAM" id="Phobius"/>
    </source>
</evidence>
<protein>
    <submittedName>
        <fullName evidence="2">DNA gyrase subunit B</fullName>
    </submittedName>
</protein>